<dbReference type="EMBL" id="WITC01000131">
    <property type="protein sequence ID" value="MQX19122.1"/>
    <property type="molecule type" value="Genomic_DNA"/>
</dbReference>
<dbReference type="AlphaFoldDB" id="A0A6N7LMR1"/>
<dbReference type="InterPro" id="IPR015854">
    <property type="entry name" value="ABC_transpr_LolD-like"/>
</dbReference>
<dbReference type="InterPro" id="IPR003439">
    <property type="entry name" value="ABC_transporter-like_ATP-bd"/>
</dbReference>
<comment type="similarity">
    <text evidence="6">Belongs to the ABC transporter superfamily. Macrolide exporter (TC 3.A.1.122) family.</text>
</comment>
<dbReference type="Proteomes" id="UP000439983">
    <property type="component" value="Unassembled WGS sequence"/>
</dbReference>
<evidence type="ECO:0000256" key="1">
    <source>
        <dbReference type="ARBA" id="ARBA00022448"/>
    </source>
</evidence>
<keyword evidence="2" id="KW-0472">Membrane</keyword>
<feature type="domain" description="ABC transporter" evidence="7">
    <location>
        <begin position="2"/>
        <end position="217"/>
    </location>
</feature>
<dbReference type="InterPro" id="IPR027417">
    <property type="entry name" value="P-loop_NTPase"/>
</dbReference>
<dbReference type="SMART" id="SM00382">
    <property type="entry name" value="AAA"/>
    <property type="match status" value="1"/>
</dbReference>
<dbReference type="CDD" id="cd03255">
    <property type="entry name" value="ABC_MJ0796_LolCDE_FtsE"/>
    <property type="match status" value="1"/>
</dbReference>
<dbReference type="PROSITE" id="PS50893">
    <property type="entry name" value="ABC_TRANSPORTER_2"/>
    <property type="match status" value="1"/>
</dbReference>
<keyword evidence="2" id="KW-0997">Cell inner membrane</keyword>
<dbReference type="GO" id="GO:0098796">
    <property type="term" value="C:membrane protein complex"/>
    <property type="evidence" value="ECO:0007669"/>
    <property type="project" value="UniProtKB-ARBA"/>
</dbReference>
<gene>
    <name evidence="8" type="ORF">GHK62_31670</name>
</gene>
<keyword evidence="1" id="KW-0813">Transport</keyword>
<dbReference type="GO" id="GO:0016887">
    <property type="term" value="F:ATP hydrolysis activity"/>
    <property type="evidence" value="ECO:0007669"/>
    <property type="project" value="InterPro"/>
</dbReference>
<keyword evidence="2" id="KW-1003">Cell membrane</keyword>
<evidence type="ECO:0000256" key="4">
    <source>
        <dbReference type="ARBA" id="ARBA00022840"/>
    </source>
</evidence>
<dbReference type="FunFam" id="3.40.50.300:FF:000032">
    <property type="entry name" value="Export ABC transporter ATP-binding protein"/>
    <property type="match status" value="1"/>
</dbReference>
<dbReference type="GO" id="GO:0022857">
    <property type="term" value="F:transmembrane transporter activity"/>
    <property type="evidence" value="ECO:0007669"/>
    <property type="project" value="TreeGrafter"/>
</dbReference>
<dbReference type="Pfam" id="PF00005">
    <property type="entry name" value="ABC_tran"/>
    <property type="match status" value="1"/>
</dbReference>
<evidence type="ECO:0000256" key="3">
    <source>
        <dbReference type="ARBA" id="ARBA00022741"/>
    </source>
</evidence>
<dbReference type="InterPro" id="IPR017911">
    <property type="entry name" value="MacB-like_ATP-bd"/>
</dbReference>
<keyword evidence="3" id="KW-0547">Nucleotide-binding</keyword>
<dbReference type="Gene3D" id="3.40.50.300">
    <property type="entry name" value="P-loop containing nucleotide triphosphate hydrolases"/>
    <property type="match status" value="1"/>
</dbReference>
<dbReference type="PANTHER" id="PTHR24220">
    <property type="entry name" value="IMPORT ATP-BINDING PROTEIN"/>
    <property type="match status" value="1"/>
</dbReference>
<evidence type="ECO:0000313" key="9">
    <source>
        <dbReference type="Proteomes" id="UP000439983"/>
    </source>
</evidence>
<sequence>MIALRNLRKSYETAEGRLEVLRGINLDLGAGERVALTGESGSGKSTLLHLVAGLDRPDSGEIVIGGRDISKLNDRDRAAYRRTEVGLVFQQFNLVPSLDVAANIAFHAKLAGRHDTVWENELVERLGIGKLLSRFPEQLSTGQQQRVAIGRTLAARPGLVLADEPTGNLDEANGDAVLELMLSLSKETGSTLLLVTHSQRLADRLDRQVYLRSGKLE</sequence>
<dbReference type="GO" id="GO:0005524">
    <property type="term" value="F:ATP binding"/>
    <property type="evidence" value="ECO:0007669"/>
    <property type="project" value="UniProtKB-KW"/>
</dbReference>
<proteinExistence type="inferred from homology"/>
<protein>
    <submittedName>
        <fullName evidence="8">ATP-binding cassette domain-containing protein</fullName>
    </submittedName>
</protein>
<dbReference type="GO" id="GO:0005886">
    <property type="term" value="C:plasma membrane"/>
    <property type="evidence" value="ECO:0007669"/>
    <property type="project" value="TreeGrafter"/>
</dbReference>
<reference evidence="8 9" key="1">
    <citation type="journal article" date="2013" name="Genome Biol.">
        <title>Comparative genomics of the core and accessory genomes of 48 Sinorhizobium strains comprising five genospecies.</title>
        <authorList>
            <person name="Sugawara M."/>
            <person name="Epstein B."/>
            <person name="Badgley B.D."/>
            <person name="Unno T."/>
            <person name="Xu L."/>
            <person name="Reese J."/>
            <person name="Gyaneshwar P."/>
            <person name="Denny R."/>
            <person name="Mudge J."/>
            <person name="Bharti A.K."/>
            <person name="Farmer A.D."/>
            <person name="May G.D."/>
            <person name="Woodward J.E."/>
            <person name="Medigue C."/>
            <person name="Vallenet D."/>
            <person name="Lajus A."/>
            <person name="Rouy Z."/>
            <person name="Martinez-Vaz B."/>
            <person name="Tiffin P."/>
            <person name="Young N.D."/>
            <person name="Sadowsky M.J."/>
        </authorList>
    </citation>
    <scope>NUCLEOTIDE SEQUENCE [LARGE SCALE GENOMIC DNA]</scope>
    <source>
        <strain evidence="8 9">USDA4894</strain>
    </source>
</reference>
<accession>A0A6N7LMR1</accession>
<evidence type="ECO:0000259" key="7">
    <source>
        <dbReference type="PROSITE" id="PS50893"/>
    </source>
</evidence>
<keyword evidence="5" id="KW-1278">Translocase</keyword>
<comment type="caution">
    <text evidence="8">The sequence shown here is derived from an EMBL/GenBank/DDBJ whole genome shotgun (WGS) entry which is preliminary data.</text>
</comment>
<evidence type="ECO:0000256" key="2">
    <source>
        <dbReference type="ARBA" id="ARBA00022519"/>
    </source>
</evidence>
<name>A0A6N7LMR1_SINTE</name>
<evidence type="ECO:0000313" key="8">
    <source>
        <dbReference type="EMBL" id="MQX19122.1"/>
    </source>
</evidence>
<dbReference type="InterPro" id="IPR003593">
    <property type="entry name" value="AAA+_ATPase"/>
</dbReference>
<dbReference type="PANTHER" id="PTHR24220:SF659">
    <property type="entry name" value="TRANSPORTER, PUTATIVE-RELATED"/>
    <property type="match status" value="1"/>
</dbReference>
<dbReference type="RefSeq" id="WP_184108497.1">
    <property type="nucleotide sequence ID" value="NZ_JACIGA010000002.1"/>
</dbReference>
<organism evidence="8 9">
    <name type="scientific">Sinorhizobium terangae</name>
    <dbReference type="NCBI Taxonomy" id="110322"/>
    <lineage>
        <taxon>Bacteria</taxon>
        <taxon>Pseudomonadati</taxon>
        <taxon>Pseudomonadota</taxon>
        <taxon>Alphaproteobacteria</taxon>
        <taxon>Hyphomicrobiales</taxon>
        <taxon>Rhizobiaceae</taxon>
        <taxon>Sinorhizobium/Ensifer group</taxon>
        <taxon>Sinorhizobium</taxon>
    </lineage>
</organism>
<evidence type="ECO:0000256" key="5">
    <source>
        <dbReference type="ARBA" id="ARBA00022967"/>
    </source>
</evidence>
<dbReference type="SUPFAM" id="SSF52540">
    <property type="entry name" value="P-loop containing nucleoside triphosphate hydrolases"/>
    <property type="match status" value="1"/>
</dbReference>
<evidence type="ECO:0000256" key="6">
    <source>
        <dbReference type="ARBA" id="ARBA00038388"/>
    </source>
</evidence>
<keyword evidence="9" id="KW-1185">Reference proteome</keyword>
<keyword evidence="4 8" id="KW-0067">ATP-binding</keyword>